<dbReference type="Gene3D" id="1.25.40.20">
    <property type="entry name" value="Ankyrin repeat-containing domain"/>
    <property type="match status" value="2"/>
</dbReference>
<evidence type="ECO:0000256" key="2">
    <source>
        <dbReference type="ARBA" id="ARBA00023043"/>
    </source>
</evidence>
<sequence>MMSSFMFSKFVIILVVLKVGASTSPDSDRIKAIERIKAFDRIHNLHKALDDGKLEAALKCANEIDKADISVLYDIETKSEDNEDWIHSVDSDFVYHTTALNLALRYRQEEVAMILLDRGADIFVADANGDTPLHLAALRGLVNVVNKIMDIMGDIKIMNTAGKSKLQAINLTNKAGNAPLHLALFRDCEAVFQKLLIEGADPMITDCDENTALHLAIDTGLSRDSIIYIINAAGSTIVNIQNDEGVTALHVAASCTRVWEVEYLLEKGASRTILAYEKTALDMAKEKWALDNIPDDAKIVALLQHELIQSPNDD</sequence>
<evidence type="ECO:0000313" key="5">
    <source>
        <dbReference type="EMBL" id="CRZ06941.1"/>
    </source>
</evidence>
<proteinExistence type="predicted"/>
<dbReference type="SMART" id="SM00248">
    <property type="entry name" value="ANK"/>
    <property type="match status" value="6"/>
</dbReference>
<feature type="repeat" description="ANK" evidence="3">
    <location>
        <begin position="95"/>
        <end position="127"/>
    </location>
</feature>
<feature type="signal peptide" evidence="4">
    <location>
        <begin position="1"/>
        <end position="21"/>
    </location>
</feature>
<feature type="chain" id="PRO_5005222904" evidence="4">
    <location>
        <begin position="22"/>
        <end position="314"/>
    </location>
</feature>
<dbReference type="InterPro" id="IPR002110">
    <property type="entry name" value="Ankyrin_rpt"/>
</dbReference>
<dbReference type="PROSITE" id="PS50297">
    <property type="entry name" value="ANK_REP_REGION"/>
    <property type="match status" value="3"/>
</dbReference>
<feature type="repeat" description="ANK" evidence="3">
    <location>
        <begin position="128"/>
        <end position="160"/>
    </location>
</feature>
<dbReference type="SUPFAM" id="SSF48403">
    <property type="entry name" value="Ankyrin repeat"/>
    <property type="match status" value="1"/>
</dbReference>
<organism evidence="5">
    <name type="scientific">Spongospora subterranea</name>
    <dbReference type="NCBI Taxonomy" id="70186"/>
    <lineage>
        <taxon>Eukaryota</taxon>
        <taxon>Sar</taxon>
        <taxon>Rhizaria</taxon>
        <taxon>Endomyxa</taxon>
        <taxon>Phytomyxea</taxon>
        <taxon>Plasmodiophorida</taxon>
        <taxon>Plasmodiophoridae</taxon>
        <taxon>Spongospora</taxon>
    </lineage>
</organism>
<protein>
    <submittedName>
        <fullName evidence="5">Uncharacterized protein</fullName>
    </submittedName>
</protein>
<dbReference type="PROSITE" id="PS50088">
    <property type="entry name" value="ANK_REPEAT"/>
    <property type="match status" value="4"/>
</dbReference>
<evidence type="ECO:0000256" key="3">
    <source>
        <dbReference type="PROSITE-ProRule" id="PRU00023"/>
    </source>
</evidence>
<evidence type="ECO:0000256" key="4">
    <source>
        <dbReference type="SAM" id="SignalP"/>
    </source>
</evidence>
<name>A0A0H5QZ27_9EUKA</name>
<dbReference type="EMBL" id="HACM01006499">
    <property type="protein sequence ID" value="CRZ06941.1"/>
    <property type="molecule type" value="Transcribed_RNA"/>
</dbReference>
<keyword evidence="4" id="KW-0732">Signal</keyword>
<dbReference type="PANTHER" id="PTHR24171">
    <property type="entry name" value="ANKYRIN REPEAT DOMAIN-CONTAINING PROTEIN 39-RELATED"/>
    <property type="match status" value="1"/>
</dbReference>
<keyword evidence="2 3" id="KW-0040">ANK repeat</keyword>
<feature type="repeat" description="ANK" evidence="3">
    <location>
        <begin position="244"/>
        <end position="276"/>
    </location>
</feature>
<accession>A0A0H5QZ27</accession>
<keyword evidence="1" id="KW-0677">Repeat</keyword>
<feature type="repeat" description="ANK" evidence="3">
    <location>
        <begin position="175"/>
        <end position="207"/>
    </location>
</feature>
<dbReference type="Pfam" id="PF12796">
    <property type="entry name" value="Ank_2"/>
    <property type="match status" value="2"/>
</dbReference>
<evidence type="ECO:0000256" key="1">
    <source>
        <dbReference type="ARBA" id="ARBA00022737"/>
    </source>
</evidence>
<dbReference type="AlphaFoldDB" id="A0A0H5QZ27"/>
<dbReference type="InterPro" id="IPR036770">
    <property type="entry name" value="Ankyrin_rpt-contain_sf"/>
</dbReference>
<reference evidence="5" key="1">
    <citation type="submission" date="2015-04" db="EMBL/GenBank/DDBJ databases">
        <title>The genome sequence of the plant pathogenic Rhizarian Plasmodiophora brassicae reveals insights in its biotrophic life cycle and the origin of chitin synthesis.</title>
        <authorList>
            <person name="Schwelm A."/>
            <person name="Fogelqvist J."/>
            <person name="Knaust A."/>
            <person name="Julke S."/>
            <person name="Lilja T."/>
            <person name="Dhandapani V."/>
            <person name="Bonilla-Rosso G."/>
            <person name="Karlsson M."/>
            <person name="Shevchenko A."/>
            <person name="Choi S.R."/>
            <person name="Kim H.G."/>
            <person name="Park J.Y."/>
            <person name="Lim Y.P."/>
            <person name="Ludwig-Muller J."/>
            <person name="Dixelius C."/>
        </authorList>
    </citation>
    <scope>NUCLEOTIDE SEQUENCE</scope>
    <source>
        <tissue evidence="5">Potato root galls</tissue>
    </source>
</reference>